<protein>
    <recommendedName>
        <fullName evidence="4">Rap1a immunity protein domain-containing protein</fullName>
    </recommendedName>
</protein>
<feature type="chain" id="PRO_5012300645" description="Rap1a immunity protein domain-containing protein" evidence="1">
    <location>
        <begin position="26"/>
        <end position="131"/>
    </location>
</feature>
<feature type="signal peptide" evidence="1">
    <location>
        <begin position="1"/>
        <end position="25"/>
    </location>
</feature>
<dbReference type="RefSeq" id="WP_162936801.1">
    <property type="nucleotide sequence ID" value="NZ_LT009749.1"/>
</dbReference>
<evidence type="ECO:0000313" key="3">
    <source>
        <dbReference type="Proteomes" id="UP000191987"/>
    </source>
</evidence>
<evidence type="ECO:0000256" key="1">
    <source>
        <dbReference type="SAM" id="SignalP"/>
    </source>
</evidence>
<reference evidence="2 3" key="1">
    <citation type="submission" date="2016-01" db="EMBL/GenBank/DDBJ databases">
        <authorList>
            <person name="Oliw E.H."/>
        </authorList>
    </citation>
    <scope>NUCLEOTIDE SEQUENCE [LARGE SCALE GENOMIC DNA]</scope>
    <source>
        <strain evidence="2 3">Zutra 3-1</strain>
    </source>
</reference>
<sequence length="131" mass="14833">MKLRAAKRRPCLVMLFLFLPVGTIAAQELTEGQREEAALLDVFQAKGFSGGEAAHMRDIGILMFMNRFCGEDHTSAAYVRRIFKNESDFKVYGDRADDYWTSADQYASLLVRYADSGRRQEICAMLPKPAK</sequence>
<dbReference type="Proteomes" id="UP000191987">
    <property type="component" value="Unassembled WGS sequence"/>
</dbReference>
<gene>
    <name evidence="2" type="ORF">AGR7C_Lc10014</name>
</gene>
<dbReference type="EMBL" id="FBWG01000027">
    <property type="protein sequence ID" value="CUX39313.1"/>
    <property type="molecule type" value="Genomic_DNA"/>
</dbReference>
<proteinExistence type="predicted"/>
<keyword evidence="1" id="KW-0732">Signal</keyword>
<evidence type="ECO:0000313" key="2">
    <source>
        <dbReference type="EMBL" id="CUX39313.1"/>
    </source>
</evidence>
<dbReference type="AlphaFoldDB" id="A0A1S7QMS3"/>
<name>A0A1S7QMS3_9HYPH</name>
<organism evidence="2 3">
    <name type="scientific">Agrobacterium deltaense Zutra 3/1</name>
    <dbReference type="NCBI Taxonomy" id="1183427"/>
    <lineage>
        <taxon>Bacteria</taxon>
        <taxon>Pseudomonadati</taxon>
        <taxon>Pseudomonadota</taxon>
        <taxon>Alphaproteobacteria</taxon>
        <taxon>Hyphomicrobiales</taxon>
        <taxon>Rhizobiaceae</taxon>
        <taxon>Rhizobium/Agrobacterium group</taxon>
        <taxon>Agrobacterium</taxon>
    </lineage>
</organism>
<evidence type="ECO:0008006" key="4">
    <source>
        <dbReference type="Google" id="ProtNLM"/>
    </source>
</evidence>
<accession>A0A1S7QMS3</accession>